<keyword evidence="1" id="KW-0812">Transmembrane</keyword>
<name>A0ABV8A857_9DEIO</name>
<proteinExistence type="predicted"/>
<evidence type="ECO:0000256" key="1">
    <source>
        <dbReference type="SAM" id="Phobius"/>
    </source>
</evidence>
<keyword evidence="1" id="KW-1133">Transmembrane helix</keyword>
<evidence type="ECO:0000313" key="2">
    <source>
        <dbReference type="EMBL" id="MFC3861898.1"/>
    </source>
</evidence>
<comment type="caution">
    <text evidence="2">The sequence shown here is derived from an EMBL/GenBank/DDBJ whole genome shotgun (WGS) entry which is preliminary data.</text>
</comment>
<protein>
    <submittedName>
        <fullName evidence="2">Uncharacterized protein</fullName>
    </submittedName>
</protein>
<accession>A0ABV8A857</accession>
<organism evidence="2 3">
    <name type="scientific">Deinococcus antarcticus</name>
    <dbReference type="NCBI Taxonomy" id="1298767"/>
    <lineage>
        <taxon>Bacteria</taxon>
        <taxon>Thermotogati</taxon>
        <taxon>Deinococcota</taxon>
        <taxon>Deinococci</taxon>
        <taxon>Deinococcales</taxon>
        <taxon>Deinococcaceae</taxon>
        <taxon>Deinococcus</taxon>
    </lineage>
</organism>
<feature type="transmembrane region" description="Helical" evidence="1">
    <location>
        <begin position="62"/>
        <end position="82"/>
    </location>
</feature>
<keyword evidence="1" id="KW-0472">Membrane</keyword>
<dbReference type="EMBL" id="JBHRZF010000167">
    <property type="protein sequence ID" value="MFC3861898.1"/>
    <property type="molecule type" value="Genomic_DNA"/>
</dbReference>
<keyword evidence="3" id="KW-1185">Reference proteome</keyword>
<dbReference type="Proteomes" id="UP001595748">
    <property type="component" value="Unassembled WGS sequence"/>
</dbReference>
<feature type="transmembrane region" description="Helical" evidence="1">
    <location>
        <begin position="36"/>
        <end position="55"/>
    </location>
</feature>
<dbReference type="RefSeq" id="WP_380079246.1">
    <property type="nucleotide sequence ID" value="NZ_JBHRZF010000167.1"/>
</dbReference>
<reference evidence="3" key="1">
    <citation type="journal article" date="2019" name="Int. J. Syst. Evol. Microbiol.">
        <title>The Global Catalogue of Microorganisms (GCM) 10K type strain sequencing project: providing services to taxonomists for standard genome sequencing and annotation.</title>
        <authorList>
            <consortium name="The Broad Institute Genomics Platform"/>
            <consortium name="The Broad Institute Genome Sequencing Center for Infectious Disease"/>
            <person name="Wu L."/>
            <person name="Ma J."/>
        </authorList>
    </citation>
    <scope>NUCLEOTIDE SEQUENCE [LARGE SCALE GENOMIC DNA]</scope>
    <source>
        <strain evidence="3">CCTCC AB 2013263</strain>
    </source>
</reference>
<sequence>MPILLMLACLLAVVFSGVQNGRKATTARHEADRRKLMDALVVHGCVTALTVLYGIFARAGTLWTTAMLLGSLAGLGVGYWAIRQVTPEDLKAEQLRTGAILEK</sequence>
<evidence type="ECO:0000313" key="3">
    <source>
        <dbReference type="Proteomes" id="UP001595748"/>
    </source>
</evidence>
<gene>
    <name evidence="2" type="ORF">ACFOPQ_14110</name>
</gene>